<proteinExistence type="predicted"/>
<sequence length="108" mass="11439">MKRAVATRGGLGSNLTGLFPYGRQVLPPRFTLRGGEGRFMVALGMDGLLLDGGDKGLTIRSGTAATLSGPSSEESQRWQRSRGCVSLLRPGLEVECPFPVSRSSAVQC</sequence>
<dbReference type="Proteomes" id="UP000035037">
    <property type="component" value="Unassembled WGS sequence"/>
</dbReference>
<evidence type="ECO:0000313" key="1">
    <source>
        <dbReference type="EMBL" id="KKZ10260.1"/>
    </source>
</evidence>
<reference evidence="1 2" key="1">
    <citation type="submission" date="2015-02" db="EMBL/GenBank/DDBJ databases">
        <authorList>
            <person name="Slaby B."/>
            <person name="Hentschel U."/>
        </authorList>
    </citation>
    <scope>NUCLEOTIDE SEQUENCE [LARGE SCALE GENOMIC DNA]</scope>
    <source>
        <strain evidence="1">15L</strain>
    </source>
</reference>
<dbReference type="AlphaFoldDB" id="A0A0G8ASF2"/>
<gene>
    <name evidence="1" type="ORF">TQ37_09010</name>
</gene>
<protein>
    <submittedName>
        <fullName evidence="1">Uncharacterized protein</fullName>
    </submittedName>
</protein>
<evidence type="ECO:0000313" key="2">
    <source>
        <dbReference type="Proteomes" id="UP000035037"/>
    </source>
</evidence>
<accession>A0A0G8ASF2</accession>
<reference evidence="1 2" key="2">
    <citation type="submission" date="2015-05" db="EMBL/GenBank/DDBJ databases">
        <title>Lifestyle Evolution in Cyanobacterial Symbionts of Sponges.</title>
        <authorList>
            <person name="Burgsdorf I."/>
            <person name="Slaby B.M."/>
            <person name="Handley K.M."/>
            <person name="Haber M."/>
            <person name="Blom J."/>
            <person name="Marshall C.W."/>
            <person name="Gilbert J.A."/>
            <person name="Hentschel U."/>
            <person name="Steindler L."/>
        </authorList>
    </citation>
    <scope>NUCLEOTIDE SEQUENCE [LARGE SCALE GENOMIC DNA]</scope>
    <source>
        <strain evidence="1">15L</strain>
    </source>
</reference>
<organism evidence="1 2">
    <name type="scientific">Candidatus Synechococcus spongiarum 15L</name>
    <dbReference type="NCBI Taxonomy" id="1608419"/>
    <lineage>
        <taxon>Bacteria</taxon>
        <taxon>Bacillati</taxon>
        <taxon>Cyanobacteriota</taxon>
        <taxon>Cyanophyceae</taxon>
        <taxon>Synechococcales</taxon>
        <taxon>Synechococcaceae</taxon>
        <taxon>Synechococcus</taxon>
    </lineage>
</organism>
<dbReference type="EMBL" id="JYFQ01000194">
    <property type="protein sequence ID" value="KKZ10260.1"/>
    <property type="molecule type" value="Genomic_DNA"/>
</dbReference>
<dbReference type="PATRIC" id="fig|1608419.3.peg.1061"/>
<comment type="caution">
    <text evidence="1">The sequence shown here is derived from an EMBL/GenBank/DDBJ whole genome shotgun (WGS) entry which is preliminary data.</text>
</comment>
<name>A0A0G8ASF2_9SYNE</name>